<dbReference type="Gene3D" id="2.60.120.10">
    <property type="entry name" value="Jelly Rolls"/>
    <property type="match status" value="1"/>
</dbReference>
<dbReference type="InterPro" id="IPR006045">
    <property type="entry name" value="Cupin_1"/>
</dbReference>
<dbReference type="EMBL" id="VNHS01000001">
    <property type="protein sequence ID" value="TYP79491.1"/>
    <property type="molecule type" value="Genomic_DNA"/>
</dbReference>
<dbReference type="Pfam" id="PF00190">
    <property type="entry name" value="Cupin_1"/>
    <property type="match status" value="1"/>
</dbReference>
<dbReference type="AlphaFoldDB" id="A0A5S5CLV0"/>
<evidence type="ECO:0000259" key="1">
    <source>
        <dbReference type="SMART" id="SM00835"/>
    </source>
</evidence>
<dbReference type="InterPro" id="IPR014710">
    <property type="entry name" value="RmlC-like_jellyroll"/>
</dbReference>
<comment type="caution">
    <text evidence="2">The sequence shown here is derived from an EMBL/GenBank/DDBJ whole genome shotgun (WGS) entry which is preliminary data.</text>
</comment>
<evidence type="ECO:0000313" key="3">
    <source>
        <dbReference type="Proteomes" id="UP000323257"/>
    </source>
</evidence>
<feature type="domain" description="Cupin type-1" evidence="1">
    <location>
        <begin position="21"/>
        <end position="155"/>
    </location>
</feature>
<dbReference type="OrthoDB" id="2739624at2"/>
<dbReference type="PANTHER" id="PTHR31238">
    <property type="entry name" value="GERMIN-LIKE PROTEIN SUBFAMILY 3 MEMBER 3"/>
    <property type="match status" value="1"/>
</dbReference>
<protein>
    <submittedName>
        <fullName evidence="2">Cupin</fullName>
    </submittedName>
</protein>
<dbReference type="SMART" id="SM00835">
    <property type="entry name" value="Cupin_1"/>
    <property type="match status" value="1"/>
</dbReference>
<dbReference type="RefSeq" id="WP_148927544.1">
    <property type="nucleotide sequence ID" value="NZ_VNHS01000001.1"/>
</dbReference>
<dbReference type="Proteomes" id="UP000323257">
    <property type="component" value="Unassembled WGS sequence"/>
</dbReference>
<keyword evidence="3" id="KW-1185">Reference proteome</keyword>
<accession>A0A5S5CLV0</accession>
<proteinExistence type="predicted"/>
<sequence>MDNFILKTPGLMLSGDSTEVVNAKRDSKNYITQLFGEQLPAIENGFFNAHMSKGMMVNPHWHTNTTEMVFVICGELITSVFNPFTQKLMTYRLKPGQVSIFPKGWFHWIVSLSDKTHFLTIFDQPTPDIVFGADLIRSAKDVVHRAFCVNEEEYAKAIAPIKESVIFGPPKGCDMLDGKEDPDCNDAGIQPAWQAPHYGQPQYGQPYYGGGYAVAGPSAPGYGAPTPTYPYQRNLMNDTLQAIEPWVRSSLQEAGDASAEQSLREAAAVANLIARGCEPAVAHQIVESWFKK</sequence>
<reference evidence="2 3" key="1">
    <citation type="submission" date="2019-07" db="EMBL/GenBank/DDBJ databases">
        <title>Genomic Encyclopedia of Type Strains, Phase III (KMG-III): the genomes of soil and plant-associated and newly described type strains.</title>
        <authorList>
            <person name="Whitman W."/>
        </authorList>
    </citation>
    <scope>NUCLEOTIDE SEQUENCE [LARGE SCALE GENOMIC DNA]</scope>
    <source>
        <strain evidence="2 3">BL24</strain>
    </source>
</reference>
<organism evidence="2 3">
    <name type="scientific">Paenibacillus methanolicus</name>
    <dbReference type="NCBI Taxonomy" id="582686"/>
    <lineage>
        <taxon>Bacteria</taxon>
        <taxon>Bacillati</taxon>
        <taxon>Bacillota</taxon>
        <taxon>Bacilli</taxon>
        <taxon>Bacillales</taxon>
        <taxon>Paenibacillaceae</taxon>
        <taxon>Paenibacillus</taxon>
    </lineage>
</organism>
<dbReference type="InterPro" id="IPR011051">
    <property type="entry name" value="RmlC_Cupin_sf"/>
</dbReference>
<name>A0A5S5CLV0_9BACL</name>
<evidence type="ECO:0000313" key="2">
    <source>
        <dbReference type="EMBL" id="TYP79491.1"/>
    </source>
</evidence>
<gene>
    <name evidence="2" type="ORF">BCM02_101609</name>
</gene>
<dbReference type="SUPFAM" id="SSF51182">
    <property type="entry name" value="RmlC-like cupins"/>
    <property type="match status" value="1"/>
</dbReference>